<dbReference type="GO" id="GO:0005739">
    <property type="term" value="C:mitochondrion"/>
    <property type="evidence" value="ECO:0007669"/>
    <property type="project" value="TreeGrafter"/>
</dbReference>
<feature type="zinc finger region" description="TRAF-type" evidence="4">
    <location>
        <begin position="59"/>
        <end position="99"/>
    </location>
</feature>
<reference evidence="7 8" key="1">
    <citation type="submission" date="2017-07" db="EMBL/GenBank/DDBJ databases">
        <authorList>
            <person name="Talla V."/>
            <person name="Backstrom N."/>
        </authorList>
    </citation>
    <scope>NUCLEOTIDE SEQUENCE [LARGE SCALE GENOMIC DNA]</scope>
</reference>
<protein>
    <recommendedName>
        <fullName evidence="6">TRAF-type domain-containing protein</fullName>
    </recommendedName>
</protein>
<name>A0A5E4QI88_9NEOP</name>
<evidence type="ECO:0000256" key="1">
    <source>
        <dbReference type="ARBA" id="ARBA00022723"/>
    </source>
</evidence>
<evidence type="ECO:0000259" key="6">
    <source>
        <dbReference type="PROSITE" id="PS50145"/>
    </source>
</evidence>
<keyword evidence="3 4" id="KW-0862">Zinc</keyword>
<keyword evidence="2 4" id="KW-0863">Zinc-finger</keyword>
<dbReference type="PANTHER" id="PTHR16295:SF10">
    <property type="entry name" value="EXPRESSED PROTEIN"/>
    <property type="match status" value="1"/>
</dbReference>
<dbReference type="Gene3D" id="3.30.40.10">
    <property type="entry name" value="Zinc/RING finger domain, C3HC4 (zinc finger)"/>
    <property type="match status" value="1"/>
</dbReference>
<dbReference type="GO" id="GO:0008270">
    <property type="term" value="F:zinc ion binding"/>
    <property type="evidence" value="ECO:0007669"/>
    <property type="project" value="UniProtKB-KW"/>
</dbReference>
<dbReference type="InterPro" id="IPR051986">
    <property type="entry name" value="Innate_Immune_Apopt_Reg"/>
</dbReference>
<dbReference type="PANTHER" id="PTHR16295">
    <property type="entry name" value="TRAF-TYPE ZINC FINGER PROTEIN-RELATED"/>
    <property type="match status" value="1"/>
</dbReference>
<dbReference type="InterPro" id="IPR001293">
    <property type="entry name" value="Znf_TRAF"/>
</dbReference>
<dbReference type="EMBL" id="FZQP02003333">
    <property type="protein sequence ID" value="VVC97845.1"/>
    <property type="molecule type" value="Genomic_DNA"/>
</dbReference>
<dbReference type="InterPro" id="IPR013083">
    <property type="entry name" value="Znf_RING/FYVE/PHD"/>
</dbReference>
<evidence type="ECO:0000313" key="8">
    <source>
        <dbReference type="Proteomes" id="UP000324832"/>
    </source>
</evidence>
<evidence type="ECO:0000256" key="3">
    <source>
        <dbReference type="ARBA" id="ARBA00022833"/>
    </source>
</evidence>
<sequence>MDETATEICENCKKLIPAANFSIHIIYCARNIRMCPVCKEAVPQAEVPEHHEKMHKMAPCKKCGESVCGTDLEDHIRDSCAYTMQTCRYCSLELRRSEVPTHEKYCGARTEQCPECREWVMLKYTQLHLDSNHGFLRLDDDPAPVKKETKVNNPIKVIKSENGVRNPSSNDAGRAILNQIRASIPEHGRVTSSRVSMDSQTKGVNEFDGAHASSSGAVPKPKRTNSQPQINTSVTNVNKINKNMLCCDTFFVSEQLIHTMLSFNVQS</sequence>
<dbReference type="SUPFAM" id="SSF49599">
    <property type="entry name" value="TRAF domain-like"/>
    <property type="match status" value="1"/>
</dbReference>
<dbReference type="Proteomes" id="UP000324832">
    <property type="component" value="Unassembled WGS sequence"/>
</dbReference>
<feature type="domain" description="TRAF-type" evidence="6">
    <location>
        <begin position="59"/>
        <end position="99"/>
    </location>
</feature>
<keyword evidence="1 4" id="KW-0479">Metal-binding</keyword>
<dbReference type="InterPro" id="IPR049439">
    <property type="entry name" value="TRAFD1-XIAF1_Znf"/>
</dbReference>
<dbReference type="AlphaFoldDB" id="A0A5E4QI88"/>
<evidence type="ECO:0000256" key="5">
    <source>
        <dbReference type="SAM" id="MobiDB-lite"/>
    </source>
</evidence>
<evidence type="ECO:0000313" key="7">
    <source>
        <dbReference type="EMBL" id="VVC97845.1"/>
    </source>
</evidence>
<dbReference type="Pfam" id="PF23580">
    <property type="entry name" value="Znf_XAF1_N"/>
    <property type="match status" value="1"/>
</dbReference>
<evidence type="ECO:0000256" key="4">
    <source>
        <dbReference type="PROSITE-ProRule" id="PRU00207"/>
    </source>
</evidence>
<dbReference type="Pfam" id="PF21366">
    <property type="entry name" value="TRAFD1-XIAF1_ZnF"/>
    <property type="match status" value="1"/>
</dbReference>
<organism evidence="7 8">
    <name type="scientific">Leptidea sinapis</name>
    <dbReference type="NCBI Taxonomy" id="189913"/>
    <lineage>
        <taxon>Eukaryota</taxon>
        <taxon>Metazoa</taxon>
        <taxon>Ecdysozoa</taxon>
        <taxon>Arthropoda</taxon>
        <taxon>Hexapoda</taxon>
        <taxon>Insecta</taxon>
        <taxon>Pterygota</taxon>
        <taxon>Neoptera</taxon>
        <taxon>Endopterygota</taxon>
        <taxon>Lepidoptera</taxon>
        <taxon>Glossata</taxon>
        <taxon>Ditrysia</taxon>
        <taxon>Papilionoidea</taxon>
        <taxon>Pieridae</taxon>
        <taxon>Dismorphiinae</taxon>
        <taxon>Leptidea</taxon>
    </lineage>
</organism>
<accession>A0A5E4QI88</accession>
<evidence type="ECO:0000256" key="2">
    <source>
        <dbReference type="ARBA" id="ARBA00022771"/>
    </source>
</evidence>
<proteinExistence type="predicted"/>
<keyword evidence="8" id="KW-1185">Reference proteome</keyword>
<dbReference type="PROSITE" id="PS50145">
    <property type="entry name" value="ZF_TRAF"/>
    <property type="match status" value="1"/>
</dbReference>
<gene>
    <name evidence="7" type="ORF">LSINAPIS_LOCUS9038</name>
</gene>
<feature type="region of interest" description="Disordered" evidence="5">
    <location>
        <begin position="204"/>
        <end position="231"/>
    </location>
</feature>